<evidence type="ECO:0000256" key="1">
    <source>
        <dbReference type="SAM" id="MobiDB-lite"/>
    </source>
</evidence>
<keyword evidence="3" id="KW-1185">Reference proteome</keyword>
<accession>A0AAN6PWV0</accession>
<reference evidence="2" key="2">
    <citation type="submission" date="2023-05" db="EMBL/GenBank/DDBJ databases">
        <authorList>
            <consortium name="Lawrence Berkeley National Laboratory"/>
            <person name="Steindorff A."/>
            <person name="Hensen N."/>
            <person name="Bonometti L."/>
            <person name="Westerberg I."/>
            <person name="Brannstrom I.O."/>
            <person name="Guillou S."/>
            <person name="Cros-Aarteil S."/>
            <person name="Calhoun S."/>
            <person name="Haridas S."/>
            <person name="Kuo A."/>
            <person name="Mondo S."/>
            <person name="Pangilinan J."/>
            <person name="Riley R."/>
            <person name="Labutti K."/>
            <person name="Andreopoulos B."/>
            <person name="Lipzen A."/>
            <person name="Chen C."/>
            <person name="Yanf M."/>
            <person name="Daum C."/>
            <person name="Ng V."/>
            <person name="Clum A."/>
            <person name="Ohm R."/>
            <person name="Martin F."/>
            <person name="Silar P."/>
            <person name="Natvig D."/>
            <person name="Lalanne C."/>
            <person name="Gautier V."/>
            <person name="Ament-Velasquez S.L."/>
            <person name="Kruys A."/>
            <person name="Hutchinson M.I."/>
            <person name="Powell A.J."/>
            <person name="Barry K."/>
            <person name="Miller A.N."/>
            <person name="Grigoriev I.V."/>
            <person name="Debuchy R."/>
            <person name="Gladieux P."/>
            <person name="Thoren M.H."/>
            <person name="Johannesson H."/>
        </authorList>
    </citation>
    <scope>NUCLEOTIDE SEQUENCE</scope>
    <source>
        <strain evidence="2">CBS 757.83</strain>
    </source>
</reference>
<organism evidence="2 3">
    <name type="scientific">Parathielavia hyrcaniae</name>
    <dbReference type="NCBI Taxonomy" id="113614"/>
    <lineage>
        <taxon>Eukaryota</taxon>
        <taxon>Fungi</taxon>
        <taxon>Dikarya</taxon>
        <taxon>Ascomycota</taxon>
        <taxon>Pezizomycotina</taxon>
        <taxon>Sordariomycetes</taxon>
        <taxon>Sordariomycetidae</taxon>
        <taxon>Sordariales</taxon>
        <taxon>Chaetomiaceae</taxon>
        <taxon>Parathielavia</taxon>
    </lineage>
</organism>
<name>A0AAN6PWV0_9PEZI</name>
<dbReference type="EMBL" id="MU863690">
    <property type="protein sequence ID" value="KAK4096967.1"/>
    <property type="molecule type" value="Genomic_DNA"/>
</dbReference>
<dbReference type="Proteomes" id="UP001305647">
    <property type="component" value="Unassembled WGS sequence"/>
</dbReference>
<evidence type="ECO:0000313" key="3">
    <source>
        <dbReference type="Proteomes" id="UP001305647"/>
    </source>
</evidence>
<feature type="region of interest" description="Disordered" evidence="1">
    <location>
        <begin position="132"/>
        <end position="157"/>
    </location>
</feature>
<evidence type="ECO:0000313" key="2">
    <source>
        <dbReference type="EMBL" id="KAK4096967.1"/>
    </source>
</evidence>
<reference evidence="2" key="1">
    <citation type="journal article" date="2023" name="Mol. Phylogenet. Evol.">
        <title>Genome-scale phylogeny and comparative genomics of the fungal order Sordariales.</title>
        <authorList>
            <person name="Hensen N."/>
            <person name="Bonometti L."/>
            <person name="Westerberg I."/>
            <person name="Brannstrom I.O."/>
            <person name="Guillou S."/>
            <person name="Cros-Aarteil S."/>
            <person name="Calhoun S."/>
            <person name="Haridas S."/>
            <person name="Kuo A."/>
            <person name="Mondo S."/>
            <person name="Pangilinan J."/>
            <person name="Riley R."/>
            <person name="LaButti K."/>
            <person name="Andreopoulos B."/>
            <person name="Lipzen A."/>
            <person name="Chen C."/>
            <person name="Yan M."/>
            <person name="Daum C."/>
            <person name="Ng V."/>
            <person name="Clum A."/>
            <person name="Steindorff A."/>
            <person name="Ohm R.A."/>
            <person name="Martin F."/>
            <person name="Silar P."/>
            <person name="Natvig D.O."/>
            <person name="Lalanne C."/>
            <person name="Gautier V."/>
            <person name="Ament-Velasquez S.L."/>
            <person name="Kruys A."/>
            <person name="Hutchinson M.I."/>
            <person name="Powell A.J."/>
            <person name="Barry K."/>
            <person name="Miller A.N."/>
            <person name="Grigoriev I.V."/>
            <person name="Debuchy R."/>
            <person name="Gladieux P."/>
            <person name="Hiltunen Thoren M."/>
            <person name="Johannesson H."/>
        </authorList>
    </citation>
    <scope>NUCLEOTIDE SEQUENCE</scope>
    <source>
        <strain evidence="2">CBS 757.83</strain>
    </source>
</reference>
<sequence length="157" mass="17057">MLFPNRAVVIPRVLPLITNRRCLSTTAVRGWAAPTNKYPTKDARGGEQPVEDIDLVFDYPSESQARHEKQRLEEAGLDLHSAMPHRAKGQSMPGGATANEMGASDSRVINIGIGAVGLGSLYMVMRRRSRTDLAAQRPGQKSSMENVIGRSVSDTGK</sequence>
<dbReference type="AlphaFoldDB" id="A0AAN6PWV0"/>
<proteinExistence type="predicted"/>
<comment type="caution">
    <text evidence="2">The sequence shown here is derived from an EMBL/GenBank/DDBJ whole genome shotgun (WGS) entry which is preliminary data.</text>
</comment>
<protein>
    <submittedName>
        <fullName evidence="2">Uncharacterized protein</fullName>
    </submittedName>
</protein>
<gene>
    <name evidence="2" type="ORF">N658DRAFT_479799</name>
</gene>